<keyword evidence="2" id="KW-1185">Reference proteome</keyword>
<evidence type="ECO:0000313" key="1">
    <source>
        <dbReference type="EMBL" id="GIY81319.1"/>
    </source>
</evidence>
<dbReference type="AlphaFoldDB" id="A0AAV4WHN7"/>
<dbReference type="EMBL" id="BPLR01016108">
    <property type="protein sequence ID" value="GIY81319.1"/>
    <property type="molecule type" value="Genomic_DNA"/>
</dbReference>
<accession>A0AAV4WHN7</accession>
<name>A0AAV4WHN7_CAEEX</name>
<gene>
    <name evidence="1" type="ORF">CEXT_117911</name>
</gene>
<evidence type="ECO:0000313" key="2">
    <source>
        <dbReference type="Proteomes" id="UP001054945"/>
    </source>
</evidence>
<sequence>MDGLCSLFPSFCMLLVPSMYGLCFPASGKNVCLWFHLCMDYVSHVEPVSVFLCALVPSMYGLCFPEFRLSTCLGFHLCMDYVSLLPSFCMHWFHLCIYVSHFRLSVSLGSIYA</sequence>
<proteinExistence type="predicted"/>
<reference evidence="1 2" key="1">
    <citation type="submission" date="2021-06" db="EMBL/GenBank/DDBJ databases">
        <title>Caerostris extrusa draft genome.</title>
        <authorList>
            <person name="Kono N."/>
            <person name="Arakawa K."/>
        </authorList>
    </citation>
    <scope>NUCLEOTIDE SEQUENCE [LARGE SCALE GENOMIC DNA]</scope>
</reference>
<organism evidence="1 2">
    <name type="scientific">Caerostris extrusa</name>
    <name type="common">Bark spider</name>
    <name type="synonym">Caerostris bankana</name>
    <dbReference type="NCBI Taxonomy" id="172846"/>
    <lineage>
        <taxon>Eukaryota</taxon>
        <taxon>Metazoa</taxon>
        <taxon>Ecdysozoa</taxon>
        <taxon>Arthropoda</taxon>
        <taxon>Chelicerata</taxon>
        <taxon>Arachnida</taxon>
        <taxon>Araneae</taxon>
        <taxon>Araneomorphae</taxon>
        <taxon>Entelegynae</taxon>
        <taxon>Araneoidea</taxon>
        <taxon>Araneidae</taxon>
        <taxon>Caerostris</taxon>
    </lineage>
</organism>
<protein>
    <submittedName>
        <fullName evidence="1">Uncharacterized protein</fullName>
    </submittedName>
</protein>
<dbReference type="Proteomes" id="UP001054945">
    <property type="component" value="Unassembled WGS sequence"/>
</dbReference>
<comment type="caution">
    <text evidence="1">The sequence shown here is derived from an EMBL/GenBank/DDBJ whole genome shotgun (WGS) entry which is preliminary data.</text>
</comment>